<dbReference type="PANTHER" id="PTHR15598:SF5">
    <property type="entry name" value="ENHANCER OF MRNA-DECAPPING PROTEIN 4"/>
    <property type="match status" value="1"/>
</dbReference>
<feature type="region of interest" description="Disordered" evidence="5">
    <location>
        <begin position="183"/>
        <end position="273"/>
    </location>
</feature>
<dbReference type="EMBL" id="CACRXK020019753">
    <property type="protein sequence ID" value="CAB4034029.1"/>
    <property type="molecule type" value="Genomic_DNA"/>
</dbReference>
<evidence type="ECO:0000313" key="7">
    <source>
        <dbReference type="EMBL" id="CAB4034029.1"/>
    </source>
</evidence>
<dbReference type="GO" id="GO:0000932">
    <property type="term" value="C:P-body"/>
    <property type="evidence" value="ECO:0007669"/>
    <property type="project" value="TreeGrafter"/>
</dbReference>
<dbReference type="Proteomes" id="UP001152795">
    <property type="component" value="Unassembled WGS sequence"/>
</dbReference>
<feature type="compositionally biased region" description="Polar residues" evidence="5">
    <location>
        <begin position="290"/>
        <end position="327"/>
    </location>
</feature>
<comment type="subcellular location">
    <subcellularLocation>
        <location evidence="1">Cytoplasm</location>
    </subcellularLocation>
</comment>
<comment type="caution">
    <text evidence="7">The sequence shown here is derived from an EMBL/GenBank/DDBJ whole genome shotgun (WGS) entry which is preliminary data.</text>
</comment>
<name>A0A7D9JRF3_PARCT</name>
<dbReference type="GO" id="GO:0031087">
    <property type="term" value="P:deadenylation-independent decapping of nuclear-transcribed mRNA"/>
    <property type="evidence" value="ECO:0007669"/>
    <property type="project" value="InterPro"/>
</dbReference>
<keyword evidence="2" id="KW-0963">Cytoplasm</keyword>
<gene>
    <name evidence="7" type="ORF">PACLA_8A017840</name>
</gene>
<feature type="domain" description="Enhancer of mRNA-decapping protein 4 C-terminal" evidence="6">
    <location>
        <begin position="665"/>
        <end position="736"/>
    </location>
</feature>
<accession>A0A7D9JRF3</accession>
<keyword evidence="4" id="KW-0677">Repeat</keyword>
<evidence type="ECO:0000313" key="8">
    <source>
        <dbReference type="Proteomes" id="UP001152795"/>
    </source>
</evidence>
<dbReference type="Gene3D" id="6.10.140.270">
    <property type="match status" value="1"/>
</dbReference>
<keyword evidence="8" id="KW-1185">Reference proteome</keyword>
<evidence type="ECO:0000256" key="4">
    <source>
        <dbReference type="ARBA" id="ARBA00022737"/>
    </source>
</evidence>
<dbReference type="InterPro" id="IPR045152">
    <property type="entry name" value="EDC4-like"/>
</dbReference>
<feature type="region of interest" description="Disordered" evidence="5">
    <location>
        <begin position="48"/>
        <end position="95"/>
    </location>
</feature>
<dbReference type="InterPro" id="IPR044938">
    <property type="entry name" value="EDC4_C_sf"/>
</dbReference>
<evidence type="ECO:0000256" key="3">
    <source>
        <dbReference type="ARBA" id="ARBA00022574"/>
    </source>
</evidence>
<evidence type="ECO:0000256" key="1">
    <source>
        <dbReference type="ARBA" id="ARBA00004496"/>
    </source>
</evidence>
<organism evidence="7 8">
    <name type="scientific">Paramuricea clavata</name>
    <name type="common">Red gorgonian</name>
    <name type="synonym">Violescent sea-whip</name>
    <dbReference type="NCBI Taxonomy" id="317549"/>
    <lineage>
        <taxon>Eukaryota</taxon>
        <taxon>Metazoa</taxon>
        <taxon>Cnidaria</taxon>
        <taxon>Anthozoa</taxon>
        <taxon>Octocorallia</taxon>
        <taxon>Malacalcyonacea</taxon>
        <taxon>Plexauridae</taxon>
        <taxon>Paramuricea</taxon>
    </lineage>
</organism>
<keyword evidence="3" id="KW-0853">WD repeat</keyword>
<evidence type="ECO:0000256" key="2">
    <source>
        <dbReference type="ARBA" id="ARBA00022490"/>
    </source>
</evidence>
<dbReference type="OrthoDB" id="21128at2759"/>
<evidence type="ECO:0000259" key="6">
    <source>
        <dbReference type="Pfam" id="PF21289"/>
    </source>
</evidence>
<dbReference type="AlphaFoldDB" id="A0A7D9JRF3"/>
<proteinExistence type="predicted"/>
<dbReference type="Gene3D" id="1.10.220.100">
    <property type="entry name" value="conserved c-terminal region of ge- 1"/>
    <property type="match status" value="1"/>
</dbReference>
<dbReference type="Pfam" id="PF21289">
    <property type="entry name" value="EDC4_C"/>
    <property type="match status" value="1"/>
</dbReference>
<reference evidence="7" key="1">
    <citation type="submission" date="2020-04" db="EMBL/GenBank/DDBJ databases">
        <authorList>
            <person name="Alioto T."/>
            <person name="Alioto T."/>
            <person name="Gomez Garrido J."/>
        </authorList>
    </citation>
    <scope>NUCLEOTIDE SEQUENCE</scope>
    <source>
        <strain evidence="7">A484AB</strain>
    </source>
</reference>
<feature type="compositionally biased region" description="Basic and acidic residues" evidence="5">
    <location>
        <begin position="202"/>
        <end position="226"/>
    </location>
</feature>
<dbReference type="PANTHER" id="PTHR15598">
    <property type="entry name" value="ENHANCER OF MRNA-DECAPPING PROTEIN 4"/>
    <property type="match status" value="1"/>
</dbReference>
<feature type="region of interest" description="Disordered" evidence="5">
    <location>
        <begin position="286"/>
        <end position="327"/>
    </location>
</feature>
<protein>
    <recommendedName>
        <fullName evidence="6">Enhancer of mRNA-decapping protein 4 C-terminal domain-containing protein</fullName>
    </recommendedName>
</protein>
<sequence>MTVQYYPFASVRPVSPASIAASAMTNTETGVQDGLSDVSGLDTSLTELEDVETKSDSSAPKLMTPNAFATMSPKPVKPVSQAGQDTPLNQPEPVSVTSSITSVTSLNNSLSTVNIEQPLEKSQTAESECSFKTCDNVTLSEHPSGFHSWLGRTSSPGLPLPESPDPAKVPFPAFETERRGVNQLLEDDNILGLTHSTPLRRRSPDQDIDSDKTPTAEDEILSKEQDILSSSPPRPSFPEEQTSDFSPPDEKPESPKIALAGSGGQSEFGFPGSERLPEVERVKEGDALTPFQTPVTEQLGQANEETETQSDQRWPQRSQRNTNLTVTPRRQIDIQPEPIVREQALPASSNAAMDDIRDDIRQLREILQNQQREQNVQVSEVLREEVAILEDAISSRLETILAQHNTEQDQMFEKFSRDKHVNEKQRHEKMATSITTAVLNKVEKTVKNEIRNSVGQGFQKIAPSLQDQLNTVMTQKLTVADEVMRESIAKMVKDKSILDAIGKAVGEAVQVSLLTTMNDFLNKSMLPGFEKACRAMYSQINTAFENGTKQYIQNFESYAENRKDIEKQQKDTIVEQLQILVQDFQVASEKLSTSMTGSLLEMMQTQLTTSMKKLQSSLLTQLQEDLNKSLQETIQKEVSSVLMEQSAFANDSRGQAQQRNVQLRIEQLINEKDFAGAFQEALTAADLNLVIIVCQSCDPMELFGQDPCPLSQPILLSLIQQLSVDLSSDTELKHRYDGSLLS</sequence>
<evidence type="ECO:0000256" key="5">
    <source>
        <dbReference type="SAM" id="MobiDB-lite"/>
    </source>
</evidence>
<dbReference type="InterPro" id="IPR049404">
    <property type="entry name" value="EDC4_C"/>
</dbReference>
<feature type="compositionally biased region" description="Pro residues" evidence="5">
    <location>
        <begin position="158"/>
        <end position="169"/>
    </location>
</feature>
<feature type="region of interest" description="Disordered" evidence="5">
    <location>
        <begin position="148"/>
        <end position="171"/>
    </location>
</feature>